<dbReference type="InterPro" id="IPR050706">
    <property type="entry name" value="Cyclic-di-GMP_PDE-like"/>
</dbReference>
<dbReference type="Proteomes" id="UP000636264">
    <property type="component" value="Unassembled WGS sequence"/>
</dbReference>
<dbReference type="InterPro" id="IPR035919">
    <property type="entry name" value="EAL_sf"/>
</dbReference>
<dbReference type="SMART" id="SM00065">
    <property type="entry name" value="GAF"/>
    <property type="match status" value="1"/>
</dbReference>
<reference evidence="3" key="2">
    <citation type="submission" date="2020-09" db="EMBL/GenBank/DDBJ databases">
        <authorList>
            <person name="Sun Q."/>
            <person name="Zhou Y."/>
        </authorList>
    </citation>
    <scope>NUCLEOTIDE SEQUENCE</scope>
    <source>
        <strain evidence="3">CGMCC 1.15320</strain>
    </source>
</reference>
<dbReference type="InterPro" id="IPR003018">
    <property type="entry name" value="GAF"/>
</dbReference>
<accession>A0A916RKN3</accession>
<dbReference type="InterPro" id="IPR029016">
    <property type="entry name" value="GAF-like_dom_sf"/>
</dbReference>
<dbReference type="SUPFAM" id="SSF55781">
    <property type="entry name" value="GAF domain-like"/>
    <property type="match status" value="1"/>
</dbReference>
<dbReference type="SUPFAM" id="SSF55073">
    <property type="entry name" value="Nucleotide cyclase"/>
    <property type="match status" value="1"/>
</dbReference>
<evidence type="ECO:0000259" key="1">
    <source>
        <dbReference type="PROSITE" id="PS50883"/>
    </source>
</evidence>
<dbReference type="InterPro" id="IPR000160">
    <property type="entry name" value="GGDEF_dom"/>
</dbReference>
<evidence type="ECO:0000313" key="4">
    <source>
        <dbReference type="Proteomes" id="UP000636264"/>
    </source>
</evidence>
<dbReference type="Pfam" id="PF13185">
    <property type="entry name" value="GAF_2"/>
    <property type="match status" value="1"/>
</dbReference>
<dbReference type="InterPro" id="IPR001633">
    <property type="entry name" value="EAL_dom"/>
</dbReference>
<dbReference type="PROSITE" id="PS50883">
    <property type="entry name" value="EAL"/>
    <property type="match status" value="1"/>
</dbReference>
<keyword evidence="4" id="KW-1185">Reference proteome</keyword>
<dbReference type="RefSeq" id="WP_188720004.1">
    <property type="nucleotide sequence ID" value="NZ_BMIF01000002.1"/>
</dbReference>
<dbReference type="PANTHER" id="PTHR33121:SF70">
    <property type="entry name" value="SIGNALING PROTEIN YKOW"/>
    <property type="match status" value="1"/>
</dbReference>
<sequence length="630" mass="69235">MQTTGQQSHRDIIWTLQNAVIQMIGDAVALPNIMDFICRQAEHAANHDVLCSILAVTPEKQLRTLAAPNLPLKYSRALNGLAIGPNIGSCGSSAYHGHEVTTVDLNRHPNWAPFQDLASHLKVKACWSSPIRSRAGDVIGTFAFYFKTRTGPTDFERELVACCTQLCAIAIENEKTRAELLSLVYRDPLTGLRNRNGYLDDLSKFARGSCPFALLLLDLNDLKGVNDSLSHAAGDALIRAVGIRLSSLGDNIISYRLGGDEFGVLVPACSSEEQMAEWATAILEAVNLPVEFHGSTLNCYVTVGGVFCNPPGEAEAIAQNADLALYHGKSTRRGGFVPFELGMRTAITHRLNAVSLLDQALREERVIPYYQPVIKIETAEVVGVEALVRIRNTDGTVLTAGEFHQALSEPRLAYMVTDAVLERVASDLRFWLDMGLPIQHVGVNVTSPDFHRGNLEARISEVFGRHNVPLKHLVLEVNEKVFMGHGGDNTVAASVENLRTNHMLVALDDFGTGYASLTHLLEFPVDLIKIDQSFVQRLCHDRGSQAIVSALIEIANKLGMRIIAEGVETREQARELHRMGCKLGQGFYYSRAVSFEEATDLLELYGQGMPRPQAGCQRHASFSWPQPAYV</sequence>
<reference evidence="3" key="1">
    <citation type="journal article" date="2014" name="Int. J. Syst. Evol. Microbiol.">
        <title>Complete genome sequence of Corynebacterium casei LMG S-19264T (=DSM 44701T), isolated from a smear-ripened cheese.</title>
        <authorList>
            <consortium name="US DOE Joint Genome Institute (JGI-PGF)"/>
            <person name="Walter F."/>
            <person name="Albersmeier A."/>
            <person name="Kalinowski J."/>
            <person name="Ruckert C."/>
        </authorList>
    </citation>
    <scope>NUCLEOTIDE SEQUENCE</scope>
    <source>
        <strain evidence="3">CGMCC 1.15320</strain>
    </source>
</reference>
<dbReference type="AlphaFoldDB" id="A0A916RKN3"/>
<dbReference type="EMBL" id="BMIF01000002">
    <property type="protein sequence ID" value="GGA59620.1"/>
    <property type="molecule type" value="Genomic_DNA"/>
</dbReference>
<feature type="domain" description="GGDEF" evidence="2">
    <location>
        <begin position="210"/>
        <end position="341"/>
    </location>
</feature>
<dbReference type="InterPro" id="IPR029787">
    <property type="entry name" value="Nucleotide_cyclase"/>
</dbReference>
<comment type="caution">
    <text evidence="3">The sequence shown here is derived from an EMBL/GenBank/DDBJ whole genome shotgun (WGS) entry which is preliminary data.</text>
</comment>
<dbReference type="CDD" id="cd01949">
    <property type="entry name" value="GGDEF"/>
    <property type="match status" value="1"/>
</dbReference>
<evidence type="ECO:0000259" key="2">
    <source>
        <dbReference type="PROSITE" id="PS50887"/>
    </source>
</evidence>
<evidence type="ECO:0008006" key="5">
    <source>
        <dbReference type="Google" id="ProtNLM"/>
    </source>
</evidence>
<dbReference type="Gene3D" id="3.30.450.40">
    <property type="match status" value="1"/>
</dbReference>
<gene>
    <name evidence="3" type="ORF">GCM10011385_11730</name>
</gene>
<dbReference type="Gene3D" id="3.20.20.450">
    <property type="entry name" value="EAL domain"/>
    <property type="match status" value="1"/>
</dbReference>
<dbReference type="SMART" id="SM00267">
    <property type="entry name" value="GGDEF"/>
    <property type="match status" value="1"/>
</dbReference>
<evidence type="ECO:0000313" key="3">
    <source>
        <dbReference type="EMBL" id="GGA59620.1"/>
    </source>
</evidence>
<dbReference type="SMART" id="SM00052">
    <property type="entry name" value="EAL"/>
    <property type="match status" value="1"/>
</dbReference>
<name>A0A916RKN3_9HYPH</name>
<dbReference type="InterPro" id="IPR043128">
    <property type="entry name" value="Rev_trsase/Diguanyl_cyclase"/>
</dbReference>
<protein>
    <recommendedName>
        <fullName evidence="5">Diguanylate cyclase</fullName>
    </recommendedName>
</protein>
<feature type="domain" description="EAL" evidence="1">
    <location>
        <begin position="350"/>
        <end position="606"/>
    </location>
</feature>
<dbReference type="Gene3D" id="3.30.70.270">
    <property type="match status" value="1"/>
</dbReference>
<dbReference type="CDD" id="cd01948">
    <property type="entry name" value="EAL"/>
    <property type="match status" value="1"/>
</dbReference>
<organism evidence="3 4">
    <name type="scientific">Nitratireductor aestuarii</name>
    <dbReference type="NCBI Taxonomy" id="1735103"/>
    <lineage>
        <taxon>Bacteria</taxon>
        <taxon>Pseudomonadati</taxon>
        <taxon>Pseudomonadota</taxon>
        <taxon>Alphaproteobacteria</taxon>
        <taxon>Hyphomicrobiales</taxon>
        <taxon>Phyllobacteriaceae</taxon>
        <taxon>Nitratireductor</taxon>
    </lineage>
</organism>
<proteinExistence type="predicted"/>
<dbReference type="SUPFAM" id="SSF141868">
    <property type="entry name" value="EAL domain-like"/>
    <property type="match status" value="1"/>
</dbReference>
<dbReference type="PROSITE" id="PS50887">
    <property type="entry name" value="GGDEF"/>
    <property type="match status" value="1"/>
</dbReference>
<dbReference type="Pfam" id="PF00990">
    <property type="entry name" value="GGDEF"/>
    <property type="match status" value="1"/>
</dbReference>
<dbReference type="PANTHER" id="PTHR33121">
    <property type="entry name" value="CYCLIC DI-GMP PHOSPHODIESTERASE PDEF"/>
    <property type="match status" value="1"/>
</dbReference>
<dbReference type="GO" id="GO:0071111">
    <property type="term" value="F:cyclic-guanylate-specific phosphodiesterase activity"/>
    <property type="evidence" value="ECO:0007669"/>
    <property type="project" value="InterPro"/>
</dbReference>
<dbReference type="NCBIfam" id="TIGR00254">
    <property type="entry name" value="GGDEF"/>
    <property type="match status" value="1"/>
</dbReference>
<dbReference type="Pfam" id="PF00563">
    <property type="entry name" value="EAL"/>
    <property type="match status" value="1"/>
</dbReference>